<sequence>MKSTKKNQQIQPKPKALTQGKERTRRESGRQKKKKKKERVDFSPLSSFLLSKKPLPHKQIRDWRRIRQPPKKNSLESSFLQSSTSLWPLDLDLTAIVADHL</sequence>
<feature type="region of interest" description="Disordered" evidence="1">
    <location>
        <begin position="1"/>
        <end position="45"/>
    </location>
</feature>
<evidence type="ECO:0000313" key="3">
    <source>
        <dbReference type="Proteomes" id="UP001054252"/>
    </source>
</evidence>
<name>A0AAV5JSV5_9ROSI</name>
<proteinExistence type="predicted"/>
<evidence type="ECO:0000313" key="2">
    <source>
        <dbReference type="EMBL" id="GKV17724.1"/>
    </source>
</evidence>
<keyword evidence="3" id="KW-1185">Reference proteome</keyword>
<comment type="caution">
    <text evidence="2">The sequence shown here is derived from an EMBL/GenBank/DDBJ whole genome shotgun (WGS) entry which is preliminary data.</text>
</comment>
<organism evidence="2 3">
    <name type="scientific">Rubroshorea leprosula</name>
    <dbReference type="NCBI Taxonomy" id="152421"/>
    <lineage>
        <taxon>Eukaryota</taxon>
        <taxon>Viridiplantae</taxon>
        <taxon>Streptophyta</taxon>
        <taxon>Embryophyta</taxon>
        <taxon>Tracheophyta</taxon>
        <taxon>Spermatophyta</taxon>
        <taxon>Magnoliopsida</taxon>
        <taxon>eudicotyledons</taxon>
        <taxon>Gunneridae</taxon>
        <taxon>Pentapetalae</taxon>
        <taxon>rosids</taxon>
        <taxon>malvids</taxon>
        <taxon>Malvales</taxon>
        <taxon>Dipterocarpaceae</taxon>
        <taxon>Rubroshorea</taxon>
    </lineage>
</organism>
<reference evidence="2 3" key="1">
    <citation type="journal article" date="2021" name="Commun. Biol.">
        <title>The genome of Shorea leprosula (Dipterocarpaceae) highlights the ecological relevance of drought in aseasonal tropical rainforests.</title>
        <authorList>
            <person name="Ng K.K.S."/>
            <person name="Kobayashi M.J."/>
            <person name="Fawcett J.A."/>
            <person name="Hatakeyama M."/>
            <person name="Paape T."/>
            <person name="Ng C.H."/>
            <person name="Ang C.C."/>
            <person name="Tnah L.H."/>
            <person name="Lee C.T."/>
            <person name="Nishiyama T."/>
            <person name="Sese J."/>
            <person name="O'Brien M.J."/>
            <person name="Copetti D."/>
            <person name="Mohd Noor M.I."/>
            <person name="Ong R.C."/>
            <person name="Putra M."/>
            <person name="Sireger I.Z."/>
            <person name="Indrioko S."/>
            <person name="Kosugi Y."/>
            <person name="Izuno A."/>
            <person name="Isagi Y."/>
            <person name="Lee S.L."/>
            <person name="Shimizu K.K."/>
        </authorList>
    </citation>
    <scope>NUCLEOTIDE SEQUENCE [LARGE SCALE GENOMIC DNA]</scope>
    <source>
        <strain evidence="2">214</strain>
    </source>
</reference>
<dbReference type="EMBL" id="BPVZ01000048">
    <property type="protein sequence ID" value="GKV17724.1"/>
    <property type="molecule type" value="Genomic_DNA"/>
</dbReference>
<gene>
    <name evidence="2" type="ORF">SLEP1_g28191</name>
</gene>
<protein>
    <submittedName>
        <fullName evidence="2">Uncharacterized protein</fullName>
    </submittedName>
</protein>
<feature type="compositionally biased region" description="Basic and acidic residues" evidence="1">
    <location>
        <begin position="20"/>
        <end position="30"/>
    </location>
</feature>
<feature type="region of interest" description="Disordered" evidence="1">
    <location>
        <begin position="59"/>
        <end position="79"/>
    </location>
</feature>
<accession>A0AAV5JSV5</accession>
<feature type="compositionally biased region" description="Polar residues" evidence="1">
    <location>
        <begin position="1"/>
        <end position="11"/>
    </location>
</feature>
<evidence type="ECO:0000256" key="1">
    <source>
        <dbReference type="SAM" id="MobiDB-lite"/>
    </source>
</evidence>
<dbReference type="Proteomes" id="UP001054252">
    <property type="component" value="Unassembled WGS sequence"/>
</dbReference>
<dbReference type="AlphaFoldDB" id="A0AAV5JSV5"/>